<evidence type="ECO:0000313" key="1">
    <source>
        <dbReference type="EMBL" id="KAK3059740.1"/>
    </source>
</evidence>
<evidence type="ECO:0000313" key="2">
    <source>
        <dbReference type="Proteomes" id="UP001186974"/>
    </source>
</evidence>
<proteinExistence type="predicted"/>
<protein>
    <submittedName>
        <fullName evidence="1">Uncharacterized protein</fullName>
    </submittedName>
</protein>
<organism evidence="1 2">
    <name type="scientific">Coniosporium uncinatum</name>
    <dbReference type="NCBI Taxonomy" id="93489"/>
    <lineage>
        <taxon>Eukaryota</taxon>
        <taxon>Fungi</taxon>
        <taxon>Dikarya</taxon>
        <taxon>Ascomycota</taxon>
        <taxon>Pezizomycotina</taxon>
        <taxon>Dothideomycetes</taxon>
        <taxon>Dothideomycetes incertae sedis</taxon>
        <taxon>Coniosporium</taxon>
    </lineage>
</organism>
<dbReference type="EMBL" id="JAWDJW010009148">
    <property type="protein sequence ID" value="KAK3059740.1"/>
    <property type="molecule type" value="Genomic_DNA"/>
</dbReference>
<reference evidence="1" key="1">
    <citation type="submission" date="2024-09" db="EMBL/GenBank/DDBJ databases">
        <title>Black Yeasts Isolated from many extreme environments.</title>
        <authorList>
            <person name="Coleine C."/>
            <person name="Stajich J.E."/>
            <person name="Selbmann L."/>
        </authorList>
    </citation>
    <scope>NUCLEOTIDE SEQUENCE</scope>
    <source>
        <strain evidence="1">CCFEE 5737</strain>
    </source>
</reference>
<keyword evidence="2" id="KW-1185">Reference proteome</keyword>
<dbReference type="Proteomes" id="UP001186974">
    <property type="component" value="Unassembled WGS sequence"/>
</dbReference>
<gene>
    <name evidence="1" type="ORF">LTS18_010153</name>
</gene>
<comment type="caution">
    <text evidence="1">The sequence shown here is derived from an EMBL/GenBank/DDBJ whole genome shotgun (WGS) entry which is preliminary data.</text>
</comment>
<name>A0ACC3D082_9PEZI</name>
<accession>A0ACC3D082</accession>
<sequence length="126" mass="14057">MSSEPYAVKEHTMSTSHIRGYARGIGNERTDRLQLAIRQYNPSLDLSHQLGDFISITLPGSGVAKGCCEPFFSDPILHTSALRIRSIWSLDAICTRPSYQLKQDVVGDESKSIDGCRDAWHVINHL</sequence>